<evidence type="ECO:0000313" key="2">
    <source>
        <dbReference type="Proteomes" id="UP001359559"/>
    </source>
</evidence>
<gene>
    <name evidence="1" type="ORF">RJT34_00949</name>
</gene>
<sequence>MVTNQFMRVDLPALQLIAKWTLSLRRQPPSRSPLVSFQRCDFDFSPLFLLFNFKLHYLMDLLPPSV</sequence>
<name>A0AAN9PYB0_CLITE</name>
<proteinExistence type="predicted"/>
<dbReference type="Proteomes" id="UP001359559">
    <property type="component" value="Unassembled WGS sequence"/>
</dbReference>
<comment type="caution">
    <text evidence="1">The sequence shown here is derived from an EMBL/GenBank/DDBJ whole genome shotgun (WGS) entry which is preliminary data.</text>
</comment>
<keyword evidence="2" id="KW-1185">Reference proteome</keyword>
<reference evidence="1 2" key="1">
    <citation type="submission" date="2024-01" db="EMBL/GenBank/DDBJ databases">
        <title>The genomes of 5 underutilized Papilionoideae crops provide insights into root nodulation and disease resistance.</title>
        <authorList>
            <person name="Yuan L."/>
        </authorList>
    </citation>
    <scope>NUCLEOTIDE SEQUENCE [LARGE SCALE GENOMIC DNA]</scope>
    <source>
        <strain evidence="1">LY-2023</strain>
        <tissue evidence="1">Leaf</tissue>
    </source>
</reference>
<organism evidence="1 2">
    <name type="scientific">Clitoria ternatea</name>
    <name type="common">Butterfly pea</name>
    <dbReference type="NCBI Taxonomy" id="43366"/>
    <lineage>
        <taxon>Eukaryota</taxon>
        <taxon>Viridiplantae</taxon>
        <taxon>Streptophyta</taxon>
        <taxon>Embryophyta</taxon>
        <taxon>Tracheophyta</taxon>
        <taxon>Spermatophyta</taxon>
        <taxon>Magnoliopsida</taxon>
        <taxon>eudicotyledons</taxon>
        <taxon>Gunneridae</taxon>
        <taxon>Pentapetalae</taxon>
        <taxon>rosids</taxon>
        <taxon>fabids</taxon>
        <taxon>Fabales</taxon>
        <taxon>Fabaceae</taxon>
        <taxon>Papilionoideae</taxon>
        <taxon>50 kb inversion clade</taxon>
        <taxon>NPAAA clade</taxon>
        <taxon>indigoferoid/millettioid clade</taxon>
        <taxon>Phaseoleae</taxon>
        <taxon>Clitoria</taxon>
    </lineage>
</organism>
<dbReference type="AlphaFoldDB" id="A0AAN9PYB0"/>
<protein>
    <submittedName>
        <fullName evidence="1">Uncharacterized protein</fullName>
    </submittedName>
</protein>
<accession>A0AAN9PYB0</accession>
<dbReference type="EMBL" id="JAYKXN010000001">
    <property type="protein sequence ID" value="KAK7317045.1"/>
    <property type="molecule type" value="Genomic_DNA"/>
</dbReference>
<evidence type="ECO:0000313" key="1">
    <source>
        <dbReference type="EMBL" id="KAK7317045.1"/>
    </source>
</evidence>